<feature type="transmembrane region" description="Helical" evidence="6">
    <location>
        <begin position="342"/>
        <end position="363"/>
    </location>
</feature>
<keyword evidence="9" id="KW-0547">Nucleotide-binding</keyword>
<dbReference type="PANTHER" id="PTHR30572">
    <property type="entry name" value="MEMBRANE COMPONENT OF TRANSPORTER-RELATED"/>
    <property type="match status" value="1"/>
</dbReference>
<feature type="transmembrane region" description="Helical" evidence="6">
    <location>
        <begin position="383"/>
        <end position="405"/>
    </location>
</feature>
<feature type="transmembrane region" description="Helical" evidence="6">
    <location>
        <begin position="20"/>
        <end position="41"/>
    </location>
</feature>
<feature type="domain" description="ABC3 transporter permease C-terminal" evidence="7">
    <location>
        <begin position="680"/>
        <end position="792"/>
    </location>
</feature>
<dbReference type="EMBL" id="UGQL01000002">
    <property type="protein sequence ID" value="STZ69062.1"/>
    <property type="molecule type" value="Genomic_DNA"/>
</dbReference>
<keyword evidence="2" id="KW-1003">Cell membrane</keyword>
<dbReference type="RefSeq" id="WP_115091885.1">
    <property type="nucleotide sequence ID" value="NZ_CP068107.1"/>
</dbReference>
<keyword evidence="4 6" id="KW-1133">Transmembrane helix</keyword>
<gene>
    <name evidence="9" type="primary">macB_4</name>
    <name evidence="9" type="ORF">NCTC11179_02552</name>
</gene>
<evidence type="ECO:0000256" key="5">
    <source>
        <dbReference type="ARBA" id="ARBA00023136"/>
    </source>
</evidence>
<keyword evidence="5 6" id="KW-0472">Membrane</keyword>
<dbReference type="GO" id="GO:0016787">
    <property type="term" value="F:hydrolase activity"/>
    <property type="evidence" value="ECO:0007669"/>
    <property type="project" value="UniProtKB-KW"/>
</dbReference>
<keyword evidence="10" id="KW-1185">Reference proteome</keyword>
<dbReference type="InterPro" id="IPR025857">
    <property type="entry name" value="MacB_PCD"/>
</dbReference>
<organism evidence="9 10">
    <name type="scientific">Myroides odoratus</name>
    <name type="common">Flavobacterium odoratum</name>
    <dbReference type="NCBI Taxonomy" id="256"/>
    <lineage>
        <taxon>Bacteria</taxon>
        <taxon>Pseudomonadati</taxon>
        <taxon>Bacteroidota</taxon>
        <taxon>Flavobacteriia</taxon>
        <taxon>Flavobacteriales</taxon>
        <taxon>Flavobacteriaceae</taxon>
        <taxon>Myroides</taxon>
    </lineage>
</organism>
<feature type="domain" description="MacB-like periplasmic core" evidence="8">
    <location>
        <begin position="21"/>
        <end position="231"/>
    </location>
</feature>
<dbReference type="InterPro" id="IPR050250">
    <property type="entry name" value="Macrolide_Exporter_MacB"/>
</dbReference>
<evidence type="ECO:0000256" key="6">
    <source>
        <dbReference type="SAM" id="Phobius"/>
    </source>
</evidence>
<dbReference type="AlphaFoldDB" id="A0A378U402"/>
<dbReference type="EC" id="3.6.3.-" evidence="9"/>
<keyword evidence="3 6" id="KW-0812">Transmembrane</keyword>
<evidence type="ECO:0000256" key="2">
    <source>
        <dbReference type="ARBA" id="ARBA00022475"/>
    </source>
</evidence>
<accession>A0A378U402</accession>
<dbReference type="GO" id="GO:0005524">
    <property type="term" value="F:ATP binding"/>
    <property type="evidence" value="ECO:0007669"/>
    <property type="project" value="UniProtKB-KW"/>
</dbReference>
<evidence type="ECO:0000313" key="9">
    <source>
        <dbReference type="EMBL" id="STZ69062.1"/>
    </source>
</evidence>
<sequence length="800" mass="91972">MLQNWLKIYLYNCKKHKAYFFLTILCLAMGITAVLLSTLYIKEESAFDQWNTAKNEIYYVEYKGEVSSSEHHPFILSKLLKEQYSFVQDYLVYSGYTPEKITYKAKSYQIDKVIQSNQSFFDFFPYPFIYGTKEKLFNHPQEVVFDKEQAALLFGANINPIGEQVSIDNQMYTVVGVYDLGGKRSSFMPEAVVNDFQFIAEEDLVDWNYSASSLLIKTANKEKASQAIEALYQEHFLKPMAKKEQTSLEELLMLSGGYYNKKAKLYALVDLHFDKENTIQIPEKPLNPQFIYVILGLSWVLLILSLFNYVNLSLSQALTRAKEVGIRKVLGGLKQNSIVQNLVETFITICLSFVVSSFLTLWILPFANTFLLTQIEIRASDFIWSFIGISILILLIAGLIPALYISNYKVLNVLKGDFHRNRSGAWIKNIFLIVQFAIASCFMIGTYIVYEQVNFMTQKDLGFRGERVINFPFLEQEYGGDKQVKYDAFKAEALQIKGIEQIAVTDLDYGKIGLGGYAIFFNYEDLSLDLNVSNVEASYFEMMEVKLKEGRFLKANFANDSIENAVINESALALIQKETAKEVVLANRTIVGVVQDFHITGLEETIRPMMFVLPSEQYNNYRSVSAKVNLEYLETLIPELEKLWNVFNSETGNNFEYQFVDKQFARSFETIQMQKKVLLFLSYIVVFIALFGLFAVSSFTIGTKLKEISIRKVLGAETKSLLQKLSYQYVIYCIIGFGLSILPSYYLLNLWLKDYAYRIEIGYEVYLVCFVLMVLLTLIIVVSRAYKATKVNVLKYIKYE</sequence>
<dbReference type="Pfam" id="PF02687">
    <property type="entry name" value="FtsX"/>
    <property type="match status" value="2"/>
</dbReference>
<feature type="transmembrane region" description="Helical" evidence="6">
    <location>
        <begin position="677"/>
        <end position="702"/>
    </location>
</feature>
<name>A0A378U402_MYROD</name>
<evidence type="ECO:0000313" key="10">
    <source>
        <dbReference type="Proteomes" id="UP000255024"/>
    </source>
</evidence>
<dbReference type="Pfam" id="PF12704">
    <property type="entry name" value="MacB_PCD"/>
    <property type="match status" value="1"/>
</dbReference>
<dbReference type="Proteomes" id="UP000255024">
    <property type="component" value="Unassembled WGS sequence"/>
</dbReference>
<evidence type="ECO:0000256" key="1">
    <source>
        <dbReference type="ARBA" id="ARBA00004651"/>
    </source>
</evidence>
<evidence type="ECO:0000259" key="8">
    <source>
        <dbReference type="Pfam" id="PF12704"/>
    </source>
</evidence>
<dbReference type="GO" id="GO:0005886">
    <property type="term" value="C:plasma membrane"/>
    <property type="evidence" value="ECO:0007669"/>
    <property type="project" value="UniProtKB-SubCell"/>
</dbReference>
<dbReference type="PANTHER" id="PTHR30572:SF18">
    <property type="entry name" value="ABC-TYPE MACROLIDE FAMILY EXPORT SYSTEM PERMEASE COMPONENT 2"/>
    <property type="match status" value="1"/>
</dbReference>
<feature type="domain" description="ABC3 transporter permease C-terminal" evidence="7">
    <location>
        <begin position="297"/>
        <end position="408"/>
    </location>
</feature>
<feature type="transmembrane region" description="Helical" evidence="6">
    <location>
        <begin position="729"/>
        <end position="748"/>
    </location>
</feature>
<dbReference type="InterPro" id="IPR003838">
    <property type="entry name" value="ABC3_permease_C"/>
</dbReference>
<keyword evidence="9" id="KW-0378">Hydrolase</keyword>
<evidence type="ECO:0000259" key="7">
    <source>
        <dbReference type="Pfam" id="PF02687"/>
    </source>
</evidence>
<evidence type="ECO:0000256" key="4">
    <source>
        <dbReference type="ARBA" id="ARBA00022989"/>
    </source>
</evidence>
<reference evidence="9 10" key="1">
    <citation type="submission" date="2018-06" db="EMBL/GenBank/DDBJ databases">
        <authorList>
            <consortium name="Pathogen Informatics"/>
            <person name="Doyle S."/>
        </authorList>
    </citation>
    <scope>NUCLEOTIDE SEQUENCE [LARGE SCALE GENOMIC DNA]</scope>
    <source>
        <strain evidence="9 10">NCTC11179</strain>
    </source>
</reference>
<proteinExistence type="predicted"/>
<feature type="transmembrane region" description="Helical" evidence="6">
    <location>
        <begin position="290"/>
        <end position="310"/>
    </location>
</feature>
<feature type="transmembrane region" description="Helical" evidence="6">
    <location>
        <begin position="763"/>
        <end position="786"/>
    </location>
</feature>
<evidence type="ECO:0000256" key="3">
    <source>
        <dbReference type="ARBA" id="ARBA00022692"/>
    </source>
</evidence>
<dbReference type="GO" id="GO:0022857">
    <property type="term" value="F:transmembrane transporter activity"/>
    <property type="evidence" value="ECO:0007669"/>
    <property type="project" value="TreeGrafter"/>
</dbReference>
<protein>
    <submittedName>
        <fullName evidence="9">Macrolide export ATP-binding/permease protein MacB</fullName>
        <ecNumber evidence="9">3.6.3.-</ecNumber>
    </submittedName>
</protein>
<keyword evidence="9" id="KW-0067">ATP-binding</keyword>
<comment type="subcellular location">
    <subcellularLocation>
        <location evidence="1">Cell membrane</location>
        <topology evidence="1">Multi-pass membrane protein</topology>
    </subcellularLocation>
</comment>
<feature type="transmembrane region" description="Helical" evidence="6">
    <location>
        <begin position="426"/>
        <end position="450"/>
    </location>
</feature>